<evidence type="ECO:0000313" key="3">
    <source>
        <dbReference type="Proteomes" id="UP000324222"/>
    </source>
</evidence>
<accession>A0A5B7GAR2</accession>
<dbReference type="EMBL" id="VSRR010012581">
    <property type="protein sequence ID" value="MPC54719.1"/>
    <property type="molecule type" value="Genomic_DNA"/>
</dbReference>
<gene>
    <name evidence="2" type="ORF">E2C01_048644</name>
</gene>
<organism evidence="2 3">
    <name type="scientific">Portunus trituberculatus</name>
    <name type="common">Swimming crab</name>
    <name type="synonym">Neptunus trituberculatus</name>
    <dbReference type="NCBI Taxonomy" id="210409"/>
    <lineage>
        <taxon>Eukaryota</taxon>
        <taxon>Metazoa</taxon>
        <taxon>Ecdysozoa</taxon>
        <taxon>Arthropoda</taxon>
        <taxon>Crustacea</taxon>
        <taxon>Multicrustacea</taxon>
        <taxon>Malacostraca</taxon>
        <taxon>Eumalacostraca</taxon>
        <taxon>Eucarida</taxon>
        <taxon>Decapoda</taxon>
        <taxon>Pleocyemata</taxon>
        <taxon>Brachyura</taxon>
        <taxon>Eubrachyura</taxon>
        <taxon>Portunoidea</taxon>
        <taxon>Portunidae</taxon>
        <taxon>Portuninae</taxon>
        <taxon>Portunus</taxon>
    </lineage>
</organism>
<protein>
    <submittedName>
        <fullName evidence="2">Uncharacterized protein</fullName>
    </submittedName>
</protein>
<proteinExistence type="predicted"/>
<name>A0A5B7GAR2_PORTR</name>
<evidence type="ECO:0000256" key="1">
    <source>
        <dbReference type="SAM" id="MobiDB-lite"/>
    </source>
</evidence>
<dbReference type="AlphaFoldDB" id="A0A5B7GAR2"/>
<sequence>MGNHGCVQQAARRGACGGGGPAARPALRPSSPVPTPPCAAIPRPGSEGPNIETPSLSVGGQGTTATMKYGDNFVRSMRRSLRIKKSKSVTITNNNTIKRKSDVSQTAGQAGGRSVAVETSWAGYGFCGV</sequence>
<dbReference type="Proteomes" id="UP000324222">
    <property type="component" value="Unassembled WGS sequence"/>
</dbReference>
<feature type="region of interest" description="Disordered" evidence="1">
    <location>
        <begin position="1"/>
        <end position="65"/>
    </location>
</feature>
<comment type="caution">
    <text evidence="2">The sequence shown here is derived from an EMBL/GenBank/DDBJ whole genome shotgun (WGS) entry which is preliminary data.</text>
</comment>
<evidence type="ECO:0000313" key="2">
    <source>
        <dbReference type="EMBL" id="MPC54719.1"/>
    </source>
</evidence>
<feature type="compositionally biased region" description="Polar residues" evidence="1">
    <location>
        <begin position="52"/>
        <end position="65"/>
    </location>
</feature>
<reference evidence="2 3" key="1">
    <citation type="submission" date="2019-05" db="EMBL/GenBank/DDBJ databases">
        <title>Another draft genome of Portunus trituberculatus and its Hox gene families provides insights of decapod evolution.</title>
        <authorList>
            <person name="Jeong J.-H."/>
            <person name="Song I."/>
            <person name="Kim S."/>
            <person name="Choi T."/>
            <person name="Kim D."/>
            <person name="Ryu S."/>
            <person name="Kim W."/>
        </authorList>
    </citation>
    <scope>NUCLEOTIDE SEQUENCE [LARGE SCALE GENOMIC DNA]</scope>
    <source>
        <tissue evidence="2">Muscle</tissue>
    </source>
</reference>
<keyword evidence="3" id="KW-1185">Reference proteome</keyword>